<evidence type="ECO:0000256" key="2">
    <source>
        <dbReference type="SAM" id="MobiDB-lite"/>
    </source>
</evidence>
<dbReference type="Proteomes" id="UP001285354">
    <property type="component" value="Unassembled WGS sequence"/>
</dbReference>
<name>A0AAD9WC53_9HELO</name>
<dbReference type="Gene3D" id="3.40.50.1820">
    <property type="entry name" value="alpha/beta hydrolase"/>
    <property type="match status" value="1"/>
</dbReference>
<comment type="caution">
    <text evidence="4">The sequence shown here is derived from an EMBL/GenBank/DDBJ whole genome shotgun (WGS) entry which is preliminary data.</text>
</comment>
<dbReference type="GO" id="GO:0016787">
    <property type="term" value="F:hydrolase activity"/>
    <property type="evidence" value="ECO:0007669"/>
    <property type="project" value="UniProtKB-KW"/>
</dbReference>
<dbReference type="EMBL" id="JAUBYV010000009">
    <property type="protein sequence ID" value="KAK2624903.1"/>
    <property type="molecule type" value="Genomic_DNA"/>
</dbReference>
<gene>
    <name evidence="4" type="ORF">QTJ16_006096</name>
</gene>
<accession>A0AAD9WC53</accession>
<evidence type="ECO:0000313" key="4">
    <source>
        <dbReference type="EMBL" id="KAK2624903.1"/>
    </source>
</evidence>
<organism evidence="4 5">
    <name type="scientific">Diplocarpon rosae</name>
    <dbReference type="NCBI Taxonomy" id="946125"/>
    <lineage>
        <taxon>Eukaryota</taxon>
        <taxon>Fungi</taxon>
        <taxon>Dikarya</taxon>
        <taxon>Ascomycota</taxon>
        <taxon>Pezizomycotina</taxon>
        <taxon>Leotiomycetes</taxon>
        <taxon>Helotiales</taxon>
        <taxon>Drepanopezizaceae</taxon>
        <taxon>Diplocarpon</taxon>
    </lineage>
</organism>
<dbReference type="InterPro" id="IPR050261">
    <property type="entry name" value="FrsA_esterase"/>
</dbReference>
<evidence type="ECO:0000313" key="5">
    <source>
        <dbReference type="Proteomes" id="UP001285354"/>
    </source>
</evidence>
<dbReference type="InterPro" id="IPR000383">
    <property type="entry name" value="Xaa-Pro-like_dom"/>
</dbReference>
<feature type="compositionally biased region" description="Low complexity" evidence="2">
    <location>
        <begin position="245"/>
        <end position="255"/>
    </location>
</feature>
<dbReference type="PANTHER" id="PTHR22946:SF13">
    <property type="entry name" value="ALPHA_BETA HYDROLASE PSOB"/>
    <property type="match status" value="1"/>
</dbReference>
<dbReference type="Gene3D" id="1.20.1440.110">
    <property type="entry name" value="acylaminoacyl peptidase"/>
    <property type="match status" value="1"/>
</dbReference>
<protein>
    <recommendedName>
        <fullName evidence="3">Xaa-Pro dipeptidyl-peptidase-like domain-containing protein</fullName>
    </recommendedName>
</protein>
<feature type="region of interest" description="Disordered" evidence="2">
    <location>
        <begin position="235"/>
        <end position="255"/>
    </location>
</feature>
<reference evidence="4" key="1">
    <citation type="submission" date="2023-06" db="EMBL/GenBank/DDBJ databases">
        <title>Draft genome of Marssonina rosae.</title>
        <authorList>
            <person name="Cheng Q."/>
        </authorList>
    </citation>
    <scope>NUCLEOTIDE SEQUENCE</scope>
    <source>
        <strain evidence="4">R4</strain>
    </source>
</reference>
<evidence type="ECO:0000259" key="3">
    <source>
        <dbReference type="Pfam" id="PF02129"/>
    </source>
</evidence>
<keyword evidence="5" id="KW-1185">Reference proteome</keyword>
<keyword evidence="1" id="KW-0378">Hydrolase</keyword>
<dbReference type="SUPFAM" id="SSF53474">
    <property type="entry name" value="alpha/beta-Hydrolases"/>
    <property type="match status" value="1"/>
</dbReference>
<sequence>MYRFFRGPFFNFEVLRVLSTIGAGGAELAECLDAISQITDDDPESWHVAWRAQARRAESFAEEAQSRGDHASARDALLRASNYTRASYYMLTGDGALRPDPRVSSLCRHACDLYRQATAFFDPAIASVVPLEIPYNHHGSAHTLPGYLYLPPAWRYRPGRAPPVVIANAGADSLCEEVAFFIAPFALEKGYAVVVHEGPGQGRSLHQHGLTFRPDWEAVTGSVIDHLYSLQPRPGAPASDGPLEPQSQPQSQPQPNCRLDLDHIAVMGMSLGGYFALRAAASDSRIAACVAIDPVHDLWDHATTQIPAWFVRAWSCGWIGQSTVDAVIGVLSRVSFQMRWNMAICGTFFGLASPAQIVQAMKAYTLRESTAEAGTAVEVEQEADGKPCGSRLRKIRCPVFVSGAGASLYDLAAAGHTAAIYEGLSHLPPAQRQLWLAQEPGEGGLQAKVGAVKLCNQKVFAFLDEQFGIERAGSRGK</sequence>
<evidence type="ECO:0000256" key="1">
    <source>
        <dbReference type="ARBA" id="ARBA00022801"/>
    </source>
</evidence>
<dbReference type="AlphaFoldDB" id="A0AAD9WC53"/>
<feature type="domain" description="Xaa-Pro dipeptidyl-peptidase-like" evidence="3">
    <location>
        <begin position="172"/>
        <end position="438"/>
    </location>
</feature>
<dbReference type="InterPro" id="IPR029058">
    <property type="entry name" value="AB_hydrolase_fold"/>
</dbReference>
<dbReference type="Pfam" id="PF02129">
    <property type="entry name" value="Peptidase_S15"/>
    <property type="match status" value="1"/>
</dbReference>
<proteinExistence type="predicted"/>
<dbReference type="PANTHER" id="PTHR22946">
    <property type="entry name" value="DIENELACTONE HYDROLASE DOMAIN-CONTAINING PROTEIN-RELATED"/>
    <property type="match status" value="1"/>
</dbReference>